<proteinExistence type="predicted"/>
<reference evidence="1" key="1">
    <citation type="submission" date="2018-02" db="EMBL/GenBank/DDBJ databases">
        <title>The genomes of Aspergillus section Nigri reveals drivers in fungal speciation.</title>
        <authorList>
            <consortium name="DOE Joint Genome Institute"/>
            <person name="Vesth T.C."/>
            <person name="Nybo J."/>
            <person name="Theobald S."/>
            <person name="Brandl J."/>
            <person name="Frisvad J.C."/>
            <person name="Nielsen K.F."/>
            <person name="Lyhne E.K."/>
            <person name="Kogle M.E."/>
            <person name="Kuo A."/>
            <person name="Riley R."/>
            <person name="Clum A."/>
            <person name="Nolan M."/>
            <person name="Lipzen A."/>
            <person name="Salamov A."/>
            <person name="Henrissat B."/>
            <person name="Wiebenga A."/>
            <person name="De vries R.P."/>
            <person name="Grigoriev I.V."/>
            <person name="Mortensen U.H."/>
            <person name="Andersen M.R."/>
            <person name="Baker S.E."/>
        </authorList>
    </citation>
    <scope>NUCLEOTIDE SEQUENCE</scope>
    <source>
        <strain evidence="1">CBS 621.78</strain>
    </source>
</reference>
<protein>
    <submittedName>
        <fullName evidence="1">Uncharacterized protein</fullName>
    </submittedName>
</protein>
<sequence length="235" mass="27055">MTPLTTKGMWETIKHYFGDGHVLGSAPLRYNMHICEMRRPSPSDRAADSEQHGSARYGVEISEEAMPLYSVYTCPPPCTCFDMSTVVKRIDEYLEMAPDRHQDDGVITSGKNDSDADEVSLYIMRDVLSWWVHWGAGLRRGDYWKQIYVAFAAIPDDVQIAPSDFLNGSYQFLGHTWEDCKRGLLGEGMAPSEIEFVEMCLWRQMLTQYFEKVVPDIYRLLRAKTTLMTQYRVHT</sequence>
<evidence type="ECO:0000313" key="2">
    <source>
        <dbReference type="Proteomes" id="UP000249057"/>
    </source>
</evidence>
<feature type="non-terminal residue" evidence="1">
    <location>
        <position position="235"/>
    </location>
</feature>
<gene>
    <name evidence="1" type="ORF">BO95DRAFT_331584</name>
</gene>
<evidence type="ECO:0000313" key="1">
    <source>
        <dbReference type="EMBL" id="RAH44775.1"/>
    </source>
</evidence>
<dbReference type="EMBL" id="KZ825350">
    <property type="protein sequence ID" value="RAH44775.1"/>
    <property type="molecule type" value="Genomic_DNA"/>
</dbReference>
<name>A0ACD1G680_9EURO</name>
<organism evidence="1 2">
    <name type="scientific">Aspergillus brunneoviolaceus CBS 621.78</name>
    <dbReference type="NCBI Taxonomy" id="1450534"/>
    <lineage>
        <taxon>Eukaryota</taxon>
        <taxon>Fungi</taxon>
        <taxon>Dikarya</taxon>
        <taxon>Ascomycota</taxon>
        <taxon>Pezizomycotina</taxon>
        <taxon>Eurotiomycetes</taxon>
        <taxon>Eurotiomycetidae</taxon>
        <taxon>Eurotiales</taxon>
        <taxon>Aspergillaceae</taxon>
        <taxon>Aspergillus</taxon>
        <taxon>Aspergillus subgen. Circumdati</taxon>
    </lineage>
</organism>
<dbReference type="Proteomes" id="UP000249057">
    <property type="component" value="Unassembled WGS sequence"/>
</dbReference>
<keyword evidence="2" id="KW-1185">Reference proteome</keyword>
<accession>A0ACD1G680</accession>